<feature type="signal peptide" evidence="2">
    <location>
        <begin position="1"/>
        <end position="21"/>
    </location>
</feature>
<keyword evidence="2" id="KW-0732">Signal</keyword>
<dbReference type="Proteomes" id="UP001215827">
    <property type="component" value="Chromosome"/>
</dbReference>
<evidence type="ECO:0000313" key="3">
    <source>
        <dbReference type="EMBL" id="WFL77161.1"/>
    </source>
</evidence>
<feature type="region of interest" description="Disordered" evidence="1">
    <location>
        <begin position="110"/>
        <end position="133"/>
    </location>
</feature>
<dbReference type="EMBL" id="CP121106">
    <property type="protein sequence ID" value="WFL77161.1"/>
    <property type="molecule type" value="Genomic_DNA"/>
</dbReference>
<feature type="chain" id="PRO_5047352140" evidence="2">
    <location>
        <begin position="22"/>
        <end position="133"/>
    </location>
</feature>
<evidence type="ECO:0000256" key="2">
    <source>
        <dbReference type="SAM" id="SignalP"/>
    </source>
</evidence>
<evidence type="ECO:0000313" key="4">
    <source>
        <dbReference type="Proteomes" id="UP001215827"/>
    </source>
</evidence>
<name>A0ABY8FUT7_9SPHN</name>
<keyword evidence="4" id="KW-1185">Reference proteome</keyword>
<sequence length="133" mass="13330">MKRWIALASVAALAACSEAEAPAPEPTEEVVEVPMAVDGGPLAGSYATTDSNGGKAVWTLAEDGTFTLAADGADPVTGTYSNTPGDDGATFCADPEGDDAGETCFAISNPAEDGTWTATDPDGNVLTVSRSEG</sequence>
<proteinExistence type="predicted"/>
<accession>A0ABY8FUT7</accession>
<dbReference type="RefSeq" id="WP_278015919.1">
    <property type="nucleotide sequence ID" value="NZ_CP121106.1"/>
</dbReference>
<reference evidence="3 4" key="1">
    <citation type="submission" date="2023-03" db="EMBL/GenBank/DDBJ databases">
        <title>Altererythrobacter sp. CAU 1644 isolated from sand.</title>
        <authorList>
            <person name="Kim W."/>
        </authorList>
    </citation>
    <scope>NUCLEOTIDE SEQUENCE [LARGE SCALE GENOMIC DNA]</scope>
    <source>
        <strain evidence="3 4">CAU 1644</strain>
    </source>
</reference>
<evidence type="ECO:0000256" key="1">
    <source>
        <dbReference type="SAM" id="MobiDB-lite"/>
    </source>
</evidence>
<gene>
    <name evidence="3" type="ORF">P7228_14380</name>
</gene>
<dbReference type="PROSITE" id="PS51257">
    <property type="entry name" value="PROKAR_LIPOPROTEIN"/>
    <property type="match status" value="1"/>
</dbReference>
<protein>
    <submittedName>
        <fullName evidence="3">Uncharacterized protein</fullName>
    </submittedName>
</protein>
<organism evidence="3 4">
    <name type="scientific">Altererythrobacter arenosus</name>
    <dbReference type="NCBI Taxonomy" id="3032592"/>
    <lineage>
        <taxon>Bacteria</taxon>
        <taxon>Pseudomonadati</taxon>
        <taxon>Pseudomonadota</taxon>
        <taxon>Alphaproteobacteria</taxon>
        <taxon>Sphingomonadales</taxon>
        <taxon>Erythrobacteraceae</taxon>
        <taxon>Altererythrobacter</taxon>
    </lineage>
</organism>